<dbReference type="AlphaFoldDB" id="A0A0E9TS56"/>
<name>A0A0E9TS56_ANGAN</name>
<proteinExistence type="predicted"/>
<sequence>MSLSEDKNVMDLQQRTLTGCAASLTWIKPAHSNSMHYTEKGINGKGGPGVIP</sequence>
<accession>A0A0E9TS56</accession>
<reference evidence="1" key="2">
    <citation type="journal article" date="2015" name="Fish Shellfish Immunol.">
        <title>Early steps in the European eel (Anguilla anguilla)-Vibrio vulnificus interaction in the gills: Role of the RtxA13 toxin.</title>
        <authorList>
            <person name="Callol A."/>
            <person name="Pajuelo D."/>
            <person name="Ebbesson L."/>
            <person name="Teles M."/>
            <person name="MacKenzie S."/>
            <person name="Amaro C."/>
        </authorList>
    </citation>
    <scope>NUCLEOTIDE SEQUENCE</scope>
</reference>
<protein>
    <submittedName>
        <fullName evidence="1">Uncharacterized protein</fullName>
    </submittedName>
</protein>
<reference evidence="1" key="1">
    <citation type="submission" date="2014-11" db="EMBL/GenBank/DDBJ databases">
        <authorList>
            <person name="Amaro Gonzalez C."/>
        </authorList>
    </citation>
    <scope>NUCLEOTIDE SEQUENCE</scope>
</reference>
<dbReference type="EMBL" id="GBXM01053004">
    <property type="protein sequence ID" value="JAH55573.1"/>
    <property type="molecule type" value="Transcribed_RNA"/>
</dbReference>
<evidence type="ECO:0000313" key="1">
    <source>
        <dbReference type="EMBL" id="JAH55573.1"/>
    </source>
</evidence>
<organism evidence="1">
    <name type="scientific">Anguilla anguilla</name>
    <name type="common">European freshwater eel</name>
    <name type="synonym">Muraena anguilla</name>
    <dbReference type="NCBI Taxonomy" id="7936"/>
    <lineage>
        <taxon>Eukaryota</taxon>
        <taxon>Metazoa</taxon>
        <taxon>Chordata</taxon>
        <taxon>Craniata</taxon>
        <taxon>Vertebrata</taxon>
        <taxon>Euteleostomi</taxon>
        <taxon>Actinopterygii</taxon>
        <taxon>Neopterygii</taxon>
        <taxon>Teleostei</taxon>
        <taxon>Anguilliformes</taxon>
        <taxon>Anguillidae</taxon>
        <taxon>Anguilla</taxon>
    </lineage>
</organism>